<dbReference type="GO" id="GO:0051209">
    <property type="term" value="P:release of sequestered calcium ion into cytosol"/>
    <property type="evidence" value="ECO:0007669"/>
    <property type="project" value="TreeGrafter"/>
</dbReference>
<accession>A0AAW0MY09</accession>
<evidence type="ECO:0000259" key="4">
    <source>
        <dbReference type="PROSITE" id="PS50222"/>
    </source>
</evidence>
<dbReference type="GO" id="GO:0048015">
    <property type="term" value="P:phosphatidylinositol-mediated signaling"/>
    <property type="evidence" value="ECO:0007669"/>
    <property type="project" value="TreeGrafter"/>
</dbReference>
<dbReference type="PROSITE" id="PS50222">
    <property type="entry name" value="EF_HAND_2"/>
    <property type="match status" value="1"/>
</dbReference>
<feature type="compositionally biased region" description="Polar residues" evidence="3">
    <location>
        <begin position="1"/>
        <end position="19"/>
    </location>
</feature>
<keyword evidence="2" id="KW-0106">Calcium</keyword>
<name>A0AAW0MY09_9GOBI</name>
<dbReference type="GO" id="GO:0046488">
    <property type="term" value="P:phosphatidylinositol metabolic process"/>
    <property type="evidence" value="ECO:0007669"/>
    <property type="project" value="TreeGrafter"/>
</dbReference>
<dbReference type="PROSITE" id="PS00018">
    <property type="entry name" value="EF_HAND_1"/>
    <property type="match status" value="1"/>
</dbReference>
<dbReference type="GO" id="GO:0005509">
    <property type="term" value="F:calcium ion binding"/>
    <property type="evidence" value="ECO:0007669"/>
    <property type="project" value="InterPro"/>
</dbReference>
<gene>
    <name evidence="5" type="ORF">WMY93_027150</name>
</gene>
<keyword evidence="1" id="KW-0479">Metal-binding</keyword>
<dbReference type="SUPFAM" id="SSF47473">
    <property type="entry name" value="EF-hand"/>
    <property type="match status" value="1"/>
</dbReference>
<feature type="domain" description="EF-hand" evidence="4">
    <location>
        <begin position="189"/>
        <end position="224"/>
    </location>
</feature>
<dbReference type="Gene3D" id="1.10.238.10">
    <property type="entry name" value="EF-hand"/>
    <property type="match status" value="1"/>
</dbReference>
<dbReference type="InterPro" id="IPR002048">
    <property type="entry name" value="EF_hand_dom"/>
</dbReference>
<dbReference type="Proteomes" id="UP001460270">
    <property type="component" value="Unassembled WGS sequence"/>
</dbReference>
<dbReference type="InterPro" id="IPR018247">
    <property type="entry name" value="EF_Hand_1_Ca_BS"/>
</dbReference>
<dbReference type="EMBL" id="JBBPFD010000020">
    <property type="protein sequence ID" value="KAK7884027.1"/>
    <property type="molecule type" value="Genomic_DNA"/>
</dbReference>
<sequence length="458" mass="51649">MSSRKSSRLSQTLKYSTATADKPGPPAKGAFSLDRSKSQIAKEEQVREGKTTAEQTKEEQFKEAIEEFWKKPQRKQLLESVDKPQFPSTAGTSKWRLGYMVEKCMSSMLMGTQMVKLRGGSRAWCALLPGRAQVLHSLETVTQKRESKDFHRLSARVCEGKQSEIFQRYSEGSFDPNCCLACTTESTWRAWTWCAQTFTEADKNGDGSLSISEVLQLLHKLNVNLPRQKVKQMFKVKDYHSHTVTTPHLLHHLLPPPRHPPPPTSPHLHLRTTPPPTSPHLHLLHHTSTTAPHLTHSTPPPTAPHLHHSPHLHLLYHTSTHTSTTAPHLHPPAPHLHPHLHPLHHTSPHLRPLHHTSTHCTTPPPTAPHLHPLHHTSATAPHLHPLYHTSTYCTTPPPTAPHLHPHLHLLYHTSTYTSAHCTTPPPTAPHLHPHLHTTAPHLHLHLHLHLLYHTPLTH</sequence>
<proteinExistence type="predicted"/>
<dbReference type="PANTHER" id="PTHR10336:SF166">
    <property type="entry name" value="1-PHOSPHATIDYLINOSITOL 4,5-BISPHOSPHATE PHOSPHODIESTERASE ETA-2"/>
    <property type="match status" value="1"/>
</dbReference>
<dbReference type="InterPro" id="IPR001192">
    <property type="entry name" value="PI-PLC_fam"/>
</dbReference>
<dbReference type="AlphaFoldDB" id="A0AAW0MY09"/>
<feature type="compositionally biased region" description="Pro residues" evidence="3">
    <location>
        <begin position="254"/>
        <end position="265"/>
    </location>
</feature>
<feature type="compositionally biased region" description="Basic and acidic residues" evidence="3">
    <location>
        <begin position="34"/>
        <end position="57"/>
    </location>
</feature>
<keyword evidence="6" id="KW-1185">Reference proteome</keyword>
<feature type="region of interest" description="Disordered" evidence="3">
    <location>
        <begin position="254"/>
        <end position="284"/>
    </location>
</feature>
<evidence type="ECO:0000256" key="1">
    <source>
        <dbReference type="ARBA" id="ARBA00022723"/>
    </source>
</evidence>
<protein>
    <recommendedName>
        <fullName evidence="4">EF-hand domain-containing protein</fullName>
    </recommendedName>
</protein>
<evidence type="ECO:0000256" key="2">
    <source>
        <dbReference type="ARBA" id="ARBA00022837"/>
    </source>
</evidence>
<feature type="region of interest" description="Disordered" evidence="3">
    <location>
        <begin position="1"/>
        <end position="57"/>
    </location>
</feature>
<dbReference type="InterPro" id="IPR011992">
    <property type="entry name" value="EF-hand-dom_pair"/>
</dbReference>
<evidence type="ECO:0000313" key="5">
    <source>
        <dbReference type="EMBL" id="KAK7884027.1"/>
    </source>
</evidence>
<dbReference type="GO" id="GO:0004435">
    <property type="term" value="F:phosphatidylinositol-4,5-bisphosphate phospholipase C activity"/>
    <property type="evidence" value="ECO:0007669"/>
    <property type="project" value="TreeGrafter"/>
</dbReference>
<organism evidence="5 6">
    <name type="scientific">Mugilogobius chulae</name>
    <name type="common">yellowstripe goby</name>
    <dbReference type="NCBI Taxonomy" id="88201"/>
    <lineage>
        <taxon>Eukaryota</taxon>
        <taxon>Metazoa</taxon>
        <taxon>Chordata</taxon>
        <taxon>Craniata</taxon>
        <taxon>Vertebrata</taxon>
        <taxon>Euteleostomi</taxon>
        <taxon>Actinopterygii</taxon>
        <taxon>Neopterygii</taxon>
        <taxon>Teleostei</taxon>
        <taxon>Neoteleostei</taxon>
        <taxon>Acanthomorphata</taxon>
        <taxon>Gobiaria</taxon>
        <taxon>Gobiiformes</taxon>
        <taxon>Gobioidei</taxon>
        <taxon>Gobiidae</taxon>
        <taxon>Gobionellinae</taxon>
        <taxon>Mugilogobius</taxon>
    </lineage>
</organism>
<evidence type="ECO:0000313" key="6">
    <source>
        <dbReference type="Proteomes" id="UP001460270"/>
    </source>
</evidence>
<dbReference type="PANTHER" id="PTHR10336">
    <property type="entry name" value="PHOSPHOINOSITIDE-SPECIFIC PHOSPHOLIPASE C FAMILY PROTEIN"/>
    <property type="match status" value="1"/>
</dbReference>
<comment type="caution">
    <text evidence="5">The sequence shown here is derived from an EMBL/GenBank/DDBJ whole genome shotgun (WGS) entry which is preliminary data.</text>
</comment>
<evidence type="ECO:0000256" key="3">
    <source>
        <dbReference type="SAM" id="MobiDB-lite"/>
    </source>
</evidence>
<reference evidence="6" key="1">
    <citation type="submission" date="2024-04" db="EMBL/GenBank/DDBJ databases">
        <title>Salinicola lusitanus LLJ914,a marine bacterium isolated from the Okinawa Trough.</title>
        <authorList>
            <person name="Li J."/>
        </authorList>
    </citation>
    <scope>NUCLEOTIDE SEQUENCE [LARGE SCALE GENOMIC DNA]</scope>
</reference>